<comment type="similarity">
    <text evidence="6">Belongs to the PTPA-type PPIase family.</text>
</comment>
<dbReference type="EC" id="5.2.1.8" evidence="6"/>
<evidence type="ECO:0000256" key="5">
    <source>
        <dbReference type="ARBA" id="ARBA00023235"/>
    </source>
</evidence>
<sequence>MAVKPVSRVYTKDDLDCWVDSETYREVVEFVCSLQEAVVGKANDDAGCLVSSQVQRLVSILESINEMIDLHPVKQEKGASRFGKVEFRDFYRALGEQCPELVKRVSGEANIELATYLQESWGDSNRIDYGSGHELNFVSFLLSLCKLGTLRAEDFPALVLKVFTKYMAIMRRLQKTYWLEPAGSHGVWGLDDYHFLPFLFGAAQLSQHPHMRPKSIHNDELVELYKDKYIYFECIDFVNKIKTSTKQEKLSLRWHSPMLDDISSAKSWEKIKEGMVKMYKAGVLGKLPIIQHFLFGSILKCPAGIPERGEADAVERCRHSRDVVNTWGDCCGIKIPSAIAASESVKREERRAIPFD</sequence>
<dbReference type="PANTHER" id="PTHR10012">
    <property type="entry name" value="SERINE/THREONINE-PROTEIN PHOSPHATASE 2A REGULATORY SUBUNIT B"/>
    <property type="match status" value="1"/>
</dbReference>
<accession>A0ABP0ZRI4</accession>
<keyword evidence="3 6" id="KW-0963">Cytoplasm</keyword>
<dbReference type="SUPFAM" id="SSF140984">
    <property type="entry name" value="PTPA-like"/>
    <property type="match status" value="1"/>
</dbReference>
<evidence type="ECO:0000313" key="8">
    <source>
        <dbReference type="Proteomes" id="UP001497383"/>
    </source>
</evidence>
<dbReference type="Pfam" id="PF03095">
    <property type="entry name" value="PTPA"/>
    <property type="match status" value="1"/>
</dbReference>
<dbReference type="PIRSF" id="PIRSF016325">
    <property type="entry name" value="Phstyr_phstse_ac"/>
    <property type="match status" value="1"/>
</dbReference>
<dbReference type="Gene3D" id="1.20.120.1150">
    <property type="match status" value="1"/>
</dbReference>
<dbReference type="InterPro" id="IPR004327">
    <property type="entry name" value="Phstyr_phstse_ac"/>
</dbReference>
<name>A0ABP0ZRI4_9ASCO</name>
<comment type="subcellular location">
    <subcellularLocation>
        <location evidence="2 6">Cytoplasm</location>
    </subcellularLocation>
</comment>
<protein>
    <recommendedName>
        <fullName evidence="6">Serine/threonine-protein phosphatase 2A activator</fullName>
        <ecNumber evidence="6">5.2.1.8</ecNumber>
    </recommendedName>
    <alternativeName>
        <fullName evidence="6">Phosphotyrosyl phosphatase activator</fullName>
    </alternativeName>
</protein>
<keyword evidence="4 6" id="KW-0697">Rotamase</keyword>
<proteinExistence type="inferred from homology"/>
<keyword evidence="5 6" id="KW-0413">Isomerase</keyword>
<evidence type="ECO:0000256" key="3">
    <source>
        <dbReference type="ARBA" id="ARBA00022490"/>
    </source>
</evidence>
<dbReference type="InterPro" id="IPR043170">
    <property type="entry name" value="PTPA_C_lid"/>
</dbReference>
<evidence type="ECO:0000256" key="2">
    <source>
        <dbReference type="ARBA" id="ARBA00004496"/>
    </source>
</evidence>
<evidence type="ECO:0000256" key="1">
    <source>
        <dbReference type="ARBA" id="ARBA00000971"/>
    </source>
</evidence>
<dbReference type="CDD" id="cd04087">
    <property type="entry name" value="PTPA"/>
    <property type="match status" value="1"/>
</dbReference>
<organism evidence="7 8">
    <name type="scientific">Lodderomyces beijingensis</name>
    <dbReference type="NCBI Taxonomy" id="1775926"/>
    <lineage>
        <taxon>Eukaryota</taxon>
        <taxon>Fungi</taxon>
        <taxon>Dikarya</taxon>
        <taxon>Ascomycota</taxon>
        <taxon>Saccharomycotina</taxon>
        <taxon>Pichiomycetes</taxon>
        <taxon>Debaryomycetaceae</taxon>
        <taxon>Candida/Lodderomyces clade</taxon>
        <taxon>Lodderomyces</taxon>
    </lineage>
</organism>
<evidence type="ECO:0000313" key="7">
    <source>
        <dbReference type="EMBL" id="CAK9438852.1"/>
    </source>
</evidence>
<reference evidence="7 8" key="1">
    <citation type="submission" date="2024-03" db="EMBL/GenBank/DDBJ databases">
        <authorList>
            <person name="Brejova B."/>
        </authorList>
    </citation>
    <scope>NUCLEOTIDE SEQUENCE [LARGE SCALE GENOMIC DNA]</scope>
    <source>
        <strain evidence="7 8">CBS 14171</strain>
    </source>
</reference>
<dbReference type="Proteomes" id="UP001497383">
    <property type="component" value="Chromosome 3"/>
</dbReference>
<evidence type="ECO:0000256" key="4">
    <source>
        <dbReference type="ARBA" id="ARBA00023110"/>
    </source>
</evidence>
<dbReference type="PANTHER" id="PTHR10012:SF5">
    <property type="entry name" value="SERINE_THREONINE-PROTEIN PHOSPHATASE 2A ACTIVATOR 2"/>
    <property type="match status" value="1"/>
</dbReference>
<gene>
    <name evidence="7" type="ORF">LODBEIA_P30760</name>
</gene>
<comment type="function">
    <text evidence="6">PPIases accelerate the folding of proteins. It catalyzes the cis-trans isomerization of proline imidic peptide bonds in oligopeptides.</text>
</comment>
<dbReference type="EMBL" id="OZ022407">
    <property type="protein sequence ID" value="CAK9438852.1"/>
    <property type="molecule type" value="Genomic_DNA"/>
</dbReference>
<dbReference type="GeneID" id="92208272"/>
<evidence type="ECO:0000256" key="6">
    <source>
        <dbReference type="RuleBase" id="RU361210"/>
    </source>
</evidence>
<dbReference type="RefSeq" id="XP_066830014.1">
    <property type="nucleotide sequence ID" value="XM_066973146.1"/>
</dbReference>
<dbReference type="InterPro" id="IPR037218">
    <property type="entry name" value="PTPA_sf"/>
</dbReference>
<keyword evidence="8" id="KW-1185">Reference proteome</keyword>
<comment type="catalytic activity">
    <reaction evidence="1 6">
        <text>[protein]-peptidylproline (omega=180) = [protein]-peptidylproline (omega=0)</text>
        <dbReference type="Rhea" id="RHEA:16237"/>
        <dbReference type="Rhea" id="RHEA-COMP:10747"/>
        <dbReference type="Rhea" id="RHEA-COMP:10748"/>
        <dbReference type="ChEBI" id="CHEBI:83833"/>
        <dbReference type="ChEBI" id="CHEBI:83834"/>
        <dbReference type="EC" id="5.2.1.8"/>
    </reaction>
</comment>